<dbReference type="EMBL" id="FLQZ01000108">
    <property type="protein sequence ID" value="SBT15111.1"/>
    <property type="molecule type" value="Genomic_DNA"/>
</dbReference>
<keyword evidence="1" id="KW-0732">Signal</keyword>
<dbReference type="RefSeq" id="WP_065677418.1">
    <property type="nucleotide sequence ID" value="NZ_AP025464.1"/>
</dbReference>
<evidence type="ECO:0000313" key="2">
    <source>
        <dbReference type="EMBL" id="SBT15111.1"/>
    </source>
</evidence>
<proteinExistence type="predicted"/>
<protein>
    <recommendedName>
        <fullName evidence="4">Rhamnogalacturonan endolyase</fullName>
    </recommendedName>
</protein>
<evidence type="ECO:0008006" key="4">
    <source>
        <dbReference type="Google" id="ProtNLM"/>
    </source>
</evidence>
<accession>A0A1C3JIX5</accession>
<dbReference type="Pfam" id="PF15892">
    <property type="entry name" value="BNR_4"/>
    <property type="match status" value="1"/>
</dbReference>
<gene>
    <name evidence="2" type="ORF">VCE7224_03898</name>
</gene>
<keyword evidence="3" id="KW-1185">Reference proteome</keyword>
<reference evidence="3" key="1">
    <citation type="submission" date="2016-06" db="EMBL/GenBank/DDBJ databases">
        <authorList>
            <person name="Rodrigo-Torres L."/>
            <person name="Arahal D.R."/>
        </authorList>
    </citation>
    <scope>NUCLEOTIDE SEQUENCE [LARGE SCALE GENOMIC DNA]</scope>
    <source>
        <strain evidence="3">CECT 7224</strain>
    </source>
</reference>
<feature type="signal peptide" evidence="1">
    <location>
        <begin position="1"/>
        <end position="27"/>
    </location>
</feature>
<feature type="chain" id="PRO_5008676741" description="Rhamnogalacturonan endolyase" evidence="1">
    <location>
        <begin position="28"/>
        <end position="502"/>
    </location>
</feature>
<sequence>MNMFKFSLCASAIFGSMLFVPTGVANAAIALESEVKITDGALHFDGSRLKARHADDNGSDVYDYKFGPQISAHGDSVKTYKDYVFMTWYSGGKQNRHVMLSRLNTKTGAIKTIEFPHQHTGFLNQPHIGESHNTIAVEISPIDGTIHMLYDMHAYGEDRPADGSFSEDYFRYSFSVPGAAEVVDKDFTLDKFVKDTSPLSAGDNDYKHLTLSGKIDYASYEGLTYPTFYTNDDGTLLVYMRKGGNNNGGYVFAHYDAEKGHWSDWNQFNVLDAKSYGNAYNWGLYGSMKYVNGKLRVSFQQRAKRDDKFVYQNGVYYAYSDSPSGDGQWKNHSGESMTFPLVNSDEIKVFEPGDYISHTEKDSVHIVQNFDWTVTEKGDVHMISRVKSRDNKRPDFEMVHLHSYKPAGAKEFIISDDFVGASNIYTAGENIYIIGLNKNGKPYVEKAKGGTNEFERVYESKSDKKFSHGKVHIQDGKLYYYLMERAKGNSRPLYLQVIDLDL</sequence>
<evidence type="ECO:0000313" key="3">
    <source>
        <dbReference type="Proteomes" id="UP000092819"/>
    </source>
</evidence>
<dbReference type="AlphaFoldDB" id="A0A1C3JIX5"/>
<evidence type="ECO:0000256" key="1">
    <source>
        <dbReference type="SAM" id="SignalP"/>
    </source>
</evidence>
<name>A0A1C3JIX5_9VIBR</name>
<dbReference type="Proteomes" id="UP000092819">
    <property type="component" value="Unassembled WGS sequence"/>
</dbReference>
<organism evidence="2 3">
    <name type="scientific">Vibrio celticus</name>
    <dbReference type="NCBI Taxonomy" id="446372"/>
    <lineage>
        <taxon>Bacteria</taxon>
        <taxon>Pseudomonadati</taxon>
        <taxon>Pseudomonadota</taxon>
        <taxon>Gammaproteobacteria</taxon>
        <taxon>Vibrionales</taxon>
        <taxon>Vibrionaceae</taxon>
        <taxon>Vibrio</taxon>
    </lineage>
</organism>